<dbReference type="InterPro" id="IPR012094">
    <property type="entry name" value="tRNA_Ile_lys_synt"/>
</dbReference>
<evidence type="ECO:0000256" key="2">
    <source>
        <dbReference type="ARBA" id="ARBA00022490"/>
    </source>
</evidence>
<dbReference type="EC" id="6.3.4.19" evidence="8"/>
<comment type="catalytic activity">
    <reaction evidence="7 8">
        <text>cytidine(34) in tRNA(Ile2) + L-lysine + ATP = lysidine(34) in tRNA(Ile2) + AMP + diphosphate + H(+)</text>
        <dbReference type="Rhea" id="RHEA:43744"/>
        <dbReference type="Rhea" id="RHEA-COMP:10625"/>
        <dbReference type="Rhea" id="RHEA-COMP:10670"/>
        <dbReference type="ChEBI" id="CHEBI:15378"/>
        <dbReference type="ChEBI" id="CHEBI:30616"/>
        <dbReference type="ChEBI" id="CHEBI:32551"/>
        <dbReference type="ChEBI" id="CHEBI:33019"/>
        <dbReference type="ChEBI" id="CHEBI:82748"/>
        <dbReference type="ChEBI" id="CHEBI:83665"/>
        <dbReference type="ChEBI" id="CHEBI:456215"/>
        <dbReference type="EC" id="6.3.4.19"/>
    </reaction>
</comment>
<keyword evidence="5 8" id="KW-0547">Nucleotide-binding</keyword>
<organism evidence="10 11">
    <name type="scientific">Desulfonema magnum</name>
    <dbReference type="NCBI Taxonomy" id="45655"/>
    <lineage>
        <taxon>Bacteria</taxon>
        <taxon>Pseudomonadati</taxon>
        <taxon>Thermodesulfobacteriota</taxon>
        <taxon>Desulfobacteria</taxon>
        <taxon>Desulfobacterales</taxon>
        <taxon>Desulfococcaceae</taxon>
        <taxon>Desulfonema</taxon>
    </lineage>
</organism>
<dbReference type="NCBIfam" id="TIGR02432">
    <property type="entry name" value="lysidine_TilS_N"/>
    <property type="match status" value="1"/>
</dbReference>
<proteinExistence type="inferred from homology"/>
<evidence type="ECO:0000256" key="6">
    <source>
        <dbReference type="ARBA" id="ARBA00022840"/>
    </source>
</evidence>
<keyword evidence="4 8" id="KW-0819">tRNA processing</keyword>
<evidence type="ECO:0000256" key="7">
    <source>
        <dbReference type="ARBA" id="ARBA00048539"/>
    </source>
</evidence>
<protein>
    <recommendedName>
        <fullName evidence="8">tRNA(Ile)-lysidine synthase</fullName>
        <ecNumber evidence="8">6.3.4.19</ecNumber>
    </recommendedName>
    <alternativeName>
        <fullName evidence="8">tRNA(Ile)-2-lysyl-cytidine synthase</fullName>
    </alternativeName>
    <alternativeName>
        <fullName evidence="8">tRNA(Ile)-lysidine synthetase</fullName>
    </alternativeName>
</protein>
<dbReference type="HAMAP" id="MF_01161">
    <property type="entry name" value="tRNA_Ile_lys_synt"/>
    <property type="match status" value="1"/>
</dbReference>
<dbReference type="Pfam" id="PF11734">
    <property type="entry name" value="TilS_C"/>
    <property type="match status" value="1"/>
</dbReference>
<dbReference type="InterPro" id="IPR012795">
    <property type="entry name" value="tRNA_Ile_lys_synt_N"/>
</dbReference>
<evidence type="ECO:0000256" key="8">
    <source>
        <dbReference type="HAMAP-Rule" id="MF_01161"/>
    </source>
</evidence>
<sequence length="494" mass="56786">MSLIFNYSNNKIFHTVEQTITAYKMFRHGDSVLVGVSGGPDSVALLCMLLHFASKFSLRLGIAHLNHCLREKDSDNDAEFVGSLARKVNLPYYIGTEDVRKYQHKNKLSLEEAARRVRYAFYENVAEKNRFSKIALGHHADDNAELVLMYLLRGSGPLGLSGIPPVRDNKFVRPLIRLTRSEIIDFLSASGLKYVSDASNEDTRYLRNRIRHHLIPTLKASYNPQITETLNRLSSIIRDENEWIENVTDPVFKNCISDVEEEKIVLSVAELKKIHIAGQRRIIRKAIARVKGNLRRVTYIHIKTILNLLQNGPAFGSLDLPDRIRTERKGERLFFSRVERATFRAQRSKQKKHVSCPSFEYNIFRPGIIFIKEIGARFKFSQISRENMPVSSFKSQVSDFESQVSSYFDMDILNFPMIIRNCRPGDRFAPLGMGGQQKVKKYFINNKVSREERANCPILLCQEKIIWVVGHRMDEFAKVTPSTQNILKVELFLA</sequence>
<dbReference type="NCBIfam" id="TIGR02433">
    <property type="entry name" value="lysidine_TilS_C"/>
    <property type="match status" value="1"/>
</dbReference>
<dbReference type="Proteomes" id="UP000663722">
    <property type="component" value="Chromosome"/>
</dbReference>
<evidence type="ECO:0000313" key="11">
    <source>
        <dbReference type="Proteomes" id="UP000663722"/>
    </source>
</evidence>
<reference evidence="10" key="1">
    <citation type="journal article" date="2021" name="Microb. Physiol.">
        <title>Proteogenomic Insights into the Physiology of Marine, Sulfate-Reducing, Filamentous Desulfonema limicola and Desulfonema magnum.</title>
        <authorList>
            <person name="Schnaars V."/>
            <person name="Wohlbrand L."/>
            <person name="Scheve S."/>
            <person name="Hinrichs C."/>
            <person name="Reinhardt R."/>
            <person name="Rabus R."/>
        </authorList>
    </citation>
    <scope>NUCLEOTIDE SEQUENCE</scope>
    <source>
        <strain evidence="10">4be13</strain>
    </source>
</reference>
<evidence type="ECO:0000256" key="1">
    <source>
        <dbReference type="ARBA" id="ARBA00004496"/>
    </source>
</evidence>
<dbReference type="InterPro" id="IPR014729">
    <property type="entry name" value="Rossmann-like_a/b/a_fold"/>
</dbReference>
<evidence type="ECO:0000313" key="10">
    <source>
        <dbReference type="EMBL" id="QTA90538.1"/>
    </source>
</evidence>
<keyword evidence="3 8" id="KW-0436">Ligase</keyword>
<keyword evidence="11" id="KW-1185">Reference proteome</keyword>
<accession>A0A975GRZ5</accession>
<dbReference type="SMART" id="SM00977">
    <property type="entry name" value="TilS_C"/>
    <property type="match status" value="1"/>
</dbReference>
<dbReference type="Gene3D" id="3.40.50.620">
    <property type="entry name" value="HUPs"/>
    <property type="match status" value="1"/>
</dbReference>
<dbReference type="SUPFAM" id="SSF52402">
    <property type="entry name" value="Adenine nucleotide alpha hydrolases-like"/>
    <property type="match status" value="1"/>
</dbReference>
<evidence type="ECO:0000256" key="3">
    <source>
        <dbReference type="ARBA" id="ARBA00022598"/>
    </source>
</evidence>
<evidence type="ECO:0000259" key="9">
    <source>
        <dbReference type="SMART" id="SM00977"/>
    </source>
</evidence>
<keyword evidence="6 8" id="KW-0067">ATP-binding</keyword>
<dbReference type="AlphaFoldDB" id="A0A975GRZ5"/>
<dbReference type="Gene3D" id="1.20.59.20">
    <property type="match status" value="1"/>
</dbReference>
<dbReference type="InterPro" id="IPR012796">
    <property type="entry name" value="Lysidine-tRNA-synth_C"/>
</dbReference>
<dbReference type="SUPFAM" id="SSF82829">
    <property type="entry name" value="MesJ substrate recognition domain-like"/>
    <property type="match status" value="1"/>
</dbReference>
<dbReference type="SUPFAM" id="SSF56037">
    <property type="entry name" value="PheT/TilS domain"/>
    <property type="match status" value="1"/>
</dbReference>
<dbReference type="RefSeq" id="WP_207678699.1">
    <property type="nucleotide sequence ID" value="NZ_CP061800.1"/>
</dbReference>
<comment type="function">
    <text evidence="8">Ligates lysine onto the cytidine present at position 34 of the AUA codon-specific tRNA(Ile) that contains the anticodon CAU, in an ATP-dependent manner. Cytidine is converted to lysidine, thus changing the amino acid specificity of the tRNA from methionine to isoleucine.</text>
</comment>
<dbReference type="GO" id="GO:0005737">
    <property type="term" value="C:cytoplasm"/>
    <property type="evidence" value="ECO:0007669"/>
    <property type="project" value="UniProtKB-SubCell"/>
</dbReference>
<gene>
    <name evidence="8 10" type="primary">tilS</name>
    <name evidence="10" type="ORF">dnm_065980</name>
</gene>
<dbReference type="Pfam" id="PF01171">
    <property type="entry name" value="ATP_bind_3"/>
    <property type="match status" value="1"/>
</dbReference>
<comment type="subcellular location">
    <subcellularLocation>
        <location evidence="1 8">Cytoplasm</location>
    </subcellularLocation>
</comment>
<dbReference type="PANTHER" id="PTHR43033:SF1">
    <property type="entry name" value="TRNA(ILE)-LYSIDINE SYNTHASE-RELATED"/>
    <property type="match status" value="1"/>
</dbReference>
<dbReference type="CDD" id="cd01992">
    <property type="entry name" value="TilS_N"/>
    <property type="match status" value="1"/>
</dbReference>
<keyword evidence="2 8" id="KW-0963">Cytoplasm</keyword>
<feature type="domain" description="Lysidine-tRNA(Ile) synthetase C-terminal" evidence="9">
    <location>
        <begin position="417"/>
        <end position="489"/>
    </location>
</feature>
<comment type="domain">
    <text evidence="8">The N-terminal region contains the highly conserved SGGXDS motif, predicted to be a P-loop motif involved in ATP binding.</text>
</comment>
<evidence type="ECO:0000256" key="4">
    <source>
        <dbReference type="ARBA" id="ARBA00022694"/>
    </source>
</evidence>
<dbReference type="EMBL" id="CP061800">
    <property type="protein sequence ID" value="QTA90538.1"/>
    <property type="molecule type" value="Genomic_DNA"/>
</dbReference>
<comment type="similarity">
    <text evidence="8">Belongs to the tRNA(Ile)-lysidine synthase family.</text>
</comment>
<dbReference type="GO" id="GO:0005524">
    <property type="term" value="F:ATP binding"/>
    <property type="evidence" value="ECO:0007669"/>
    <property type="project" value="UniProtKB-UniRule"/>
</dbReference>
<feature type="binding site" evidence="8">
    <location>
        <begin position="37"/>
        <end position="42"/>
    </location>
    <ligand>
        <name>ATP</name>
        <dbReference type="ChEBI" id="CHEBI:30616"/>
    </ligand>
</feature>
<dbReference type="InterPro" id="IPR011063">
    <property type="entry name" value="TilS/TtcA_N"/>
</dbReference>
<dbReference type="KEGG" id="dmm:dnm_065980"/>
<dbReference type="GO" id="GO:0032267">
    <property type="term" value="F:tRNA(Ile)-lysidine synthase activity"/>
    <property type="evidence" value="ECO:0007669"/>
    <property type="project" value="UniProtKB-EC"/>
</dbReference>
<dbReference type="PANTHER" id="PTHR43033">
    <property type="entry name" value="TRNA(ILE)-LYSIDINE SYNTHASE-RELATED"/>
    <property type="match status" value="1"/>
</dbReference>
<evidence type="ECO:0000256" key="5">
    <source>
        <dbReference type="ARBA" id="ARBA00022741"/>
    </source>
</evidence>
<name>A0A975GRZ5_9BACT</name>
<dbReference type="GO" id="GO:0006400">
    <property type="term" value="P:tRNA modification"/>
    <property type="evidence" value="ECO:0007669"/>
    <property type="project" value="UniProtKB-UniRule"/>
</dbReference>